<evidence type="ECO:0000256" key="1">
    <source>
        <dbReference type="SAM" id="Phobius"/>
    </source>
</evidence>
<sequence length="355" mass="36778">MGLRKLSALTIAASYIGTVVGAGFASGQEVLQFFTFFGLKSIPALALATFLFIFFGGTVLRLGRQLQARSYVAVVTAAGGPFLGRAVDAIITFFLFGALTAMAAGAGAIFAEQFGLPRLLGSALMVAASLVTVLAGFYGVVLSISFVVPVLLLSVFGLSLATLATTPLDLRTIGLWAREANPAIPFWPAAALAYVSYNLVLAIPILAPLGAAAAGTTAANRGALLGGLGLGLGALAINLAILTVPFAAARFEIPMVYIAGRFSPVVQQAYGLVLLAEIYTTAVANLYGFTTRVAEPASPRFRKTAVAVAVAAFVASLLGFALLVRYLYAAVGVAGFLLLAGLTRAYLREKSKRNR</sequence>
<gene>
    <name evidence="2" type="ORF">EDD75_1340</name>
</gene>
<dbReference type="Proteomes" id="UP000282654">
    <property type="component" value="Unassembled WGS sequence"/>
</dbReference>
<feature type="transmembrane region" description="Helical" evidence="1">
    <location>
        <begin position="326"/>
        <end position="347"/>
    </location>
</feature>
<feature type="transmembrane region" description="Helical" evidence="1">
    <location>
        <begin position="301"/>
        <end position="320"/>
    </location>
</feature>
<feature type="transmembrane region" description="Helical" evidence="1">
    <location>
        <begin position="123"/>
        <end position="141"/>
    </location>
</feature>
<evidence type="ECO:0000313" key="2">
    <source>
        <dbReference type="EMBL" id="RPF47068.1"/>
    </source>
</evidence>
<keyword evidence="1" id="KW-0472">Membrane</keyword>
<feature type="transmembrane region" description="Helical" evidence="1">
    <location>
        <begin position="89"/>
        <end position="111"/>
    </location>
</feature>
<evidence type="ECO:0000313" key="3">
    <source>
        <dbReference type="Proteomes" id="UP000282654"/>
    </source>
</evidence>
<feature type="transmembrane region" description="Helical" evidence="1">
    <location>
        <begin position="223"/>
        <end position="249"/>
    </location>
</feature>
<feature type="transmembrane region" description="Helical" evidence="1">
    <location>
        <begin position="186"/>
        <end position="211"/>
    </location>
</feature>
<feature type="transmembrane region" description="Helical" evidence="1">
    <location>
        <begin position="146"/>
        <end position="166"/>
    </location>
</feature>
<name>A0A3N5BBN2_9THEO</name>
<keyword evidence="3" id="KW-1185">Reference proteome</keyword>
<dbReference type="OrthoDB" id="4424890at2"/>
<protein>
    <submittedName>
        <fullName evidence="2">Putative membrane protein YkvI</fullName>
    </submittedName>
</protein>
<reference evidence="2 3" key="1">
    <citation type="submission" date="2018-11" db="EMBL/GenBank/DDBJ databases">
        <title>Genomic Encyclopedia of Type Strains, Phase IV (KMG-IV): sequencing the most valuable type-strain genomes for metagenomic binning, comparative biology and taxonomic classification.</title>
        <authorList>
            <person name="Goeker M."/>
        </authorList>
    </citation>
    <scope>NUCLEOTIDE SEQUENCE [LARGE SCALE GENOMIC DNA]</scope>
    <source>
        <strain evidence="2 3">DSM 102936</strain>
    </source>
</reference>
<dbReference type="PANTHER" id="PTHR37814:SF1">
    <property type="entry name" value="MEMBRANE PROTEIN"/>
    <property type="match status" value="1"/>
</dbReference>
<comment type="caution">
    <text evidence="2">The sequence shown here is derived from an EMBL/GenBank/DDBJ whole genome shotgun (WGS) entry which is preliminary data.</text>
</comment>
<dbReference type="EMBL" id="RKRE01000002">
    <property type="protein sequence ID" value="RPF47068.1"/>
    <property type="molecule type" value="Genomic_DNA"/>
</dbReference>
<keyword evidence="1" id="KW-1133">Transmembrane helix</keyword>
<dbReference type="InterPro" id="IPR038728">
    <property type="entry name" value="YkvI-like"/>
</dbReference>
<dbReference type="AlphaFoldDB" id="A0A3N5BBN2"/>
<organism evidence="2 3">
    <name type="scientific">Thermodesulfitimonas autotrophica</name>
    <dbReference type="NCBI Taxonomy" id="1894989"/>
    <lineage>
        <taxon>Bacteria</taxon>
        <taxon>Bacillati</taxon>
        <taxon>Bacillota</taxon>
        <taxon>Clostridia</taxon>
        <taxon>Thermoanaerobacterales</taxon>
        <taxon>Thermoanaerobacteraceae</taxon>
        <taxon>Thermodesulfitimonas</taxon>
    </lineage>
</organism>
<keyword evidence="1" id="KW-0812">Transmembrane</keyword>
<feature type="transmembrane region" description="Helical" evidence="1">
    <location>
        <begin position="269"/>
        <end position="289"/>
    </location>
</feature>
<dbReference type="PANTHER" id="PTHR37814">
    <property type="entry name" value="CONSERVED MEMBRANE PROTEIN"/>
    <property type="match status" value="1"/>
</dbReference>
<proteinExistence type="predicted"/>
<dbReference type="RefSeq" id="WP_123929807.1">
    <property type="nucleotide sequence ID" value="NZ_RKRE01000002.1"/>
</dbReference>
<feature type="transmembrane region" description="Helical" evidence="1">
    <location>
        <begin position="37"/>
        <end position="60"/>
    </location>
</feature>
<accession>A0A3N5BBN2</accession>